<organism evidence="1 2">
    <name type="scientific">Amycolatopsis rhizosphaerae</name>
    <dbReference type="NCBI Taxonomy" id="2053003"/>
    <lineage>
        <taxon>Bacteria</taxon>
        <taxon>Bacillati</taxon>
        <taxon>Actinomycetota</taxon>
        <taxon>Actinomycetes</taxon>
        <taxon>Pseudonocardiales</taxon>
        <taxon>Pseudonocardiaceae</taxon>
        <taxon>Amycolatopsis</taxon>
    </lineage>
</organism>
<evidence type="ECO:0000313" key="2">
    <source>
        <dbReference type="Proteomes" id="UP000320011"/>
    </source>
</evidence>
<keyword evidence="2" id="KW-1185">Reference proteome</keyword>
<dbReference type="AlphaFoldDB" id="A0A558CPF7"/>
<sequence length="76" mass="8397">MRSDLLLSAAVAAYTPKHAREVALYRTWIAEAYARSGNLEAAQDTINQARQTADRLTSARLTLRVGIVERLVEQPG</sequence>
<accession>A0A558CPF7</accession>
<protein>
    <submittedName>
        <fullName evidence="1">RagB/SusD family nutrient uptake outer membrane protein</fullName>
    </submittedName>
</protein>
<evidence type="ECO:0000313" key="1">
    <source>
        <dbReference type="EMBL" id="TVT50656.1"/>
    </source>
</evidence>
<proteinExistence type="predicted"/>
<dbReference type="Proteomes" id="UP000320011">
    <property type="component" value="Unassembled WGS sequence"/>
</dbReference>
<comment type="caution">
    <text evidence="1">The sequence shown here is derived from an EMBL/GenBank/DDBJ whole genome shotgun (WGS) entry which is preliminary data.</text>
</comment>
<name>A0A558CPF7_9PSEU</name>
<reference evidence="1 2" key="1">
    <citation type="submission" date="2019-07" db="EMBL/GenBank/DDBJ databases">
        <authorList>
            <person name="Duangmal K."/>
            <person name="Teo W.F.A."/>
        </authorList>
    </citation>
    <scope>NUCLEOTIDE SEQUENCE [LARGE SCALE GENOMIC DNA]</scope>
    <source>
        <strain evidence="1 2">TBRC 6029</strain>
    </source>
</reference>
<gene>
    <name evidence="1" type="ORF">FNH05_15540</name>
</gene>
<reference evidence="1 2" key="2">
    <citation type="submission" date="2019-08" db="EMBL/GenBank/DDBJ databases">
        <title>Amycolatopsis acidicola sp. nov., isolated from peat swamp forest soil.</title>
        <authorList>
            <person name="Srisuk N."/>
        </authorList>
    </citation>
    <scope>NUCLEOTIDE SEQUENCE [LARGE SCALE GENOMIC DNA]</scope>
    <source>
        <strain evidence="1 2">TBRC 6029</strain>
    </source>
</reference>
<dbReference type="OrthoDB" id="3213425at2"/>
<dbReference type="RefSeq" id="WP_144588795.1">
    <property type="nucleotide sequence ID" value="NZ_VJWX01000134.1"/>
</dbReference>
<dbReference type="EMBL" id="VJWX01000134">
    <property type="protein sequence ID" value="TVT50656.1"/>
    <property type="molecule type" value="Genomic_DNA"/>
</dbReference>